<sequence length="47" mass="5335">ASSRCITGPLKKVWWEKSTTAEKTRRLNLEMYAVADSSRLAAINPKR</sequence>
<dbReference type="EMBL" id="BARV01016820">
    <property type="protein sequence ID" value="GAI31116.1"/>
    <property type="molecule type" value="Genomic_DNA"/>
</dbReference>
<feature type="non-terminal residue" evidence="1">
    <location>
        <position position="1"/>
    </location>
</feature>
<organism evidence="1">
    <name type="scientific">marine sediment metagenome</name>
    <dbReference type="NCBI Taxonomy" id="412755"/>
    <lineage>
        <taxon>unclassified sequences</taxon>
        <taxon>metagenomes</taxon>
        <taxon>ecological metagenomes</taxon>
    </lineage>
</organism>
<evidence type="ECO:0000313" key="1">
    <source>
        <dbReference type="EMBL" id="GAI31116.1"/>
    </source>
</evidence>
<comment type="caution">
    <text evidence="1">The sequence shown here is derived from an EMBL/GenBank/DDBJ whole genome shotgun (WGS) entry which is preliminary data.</text>
</comment>
<gene>
    <name evidence="1" type="ORF">S06H3_28779</name>
</gene>
<accession>X1NLM6</accession>
<name>X1NLM6_9ZZZZ</name>
<proteinExistence type="predicted"/>
<protein>
    <submittedName>
        <fullName evidence="1">Uncharacterized protein</fullName>
    </submittedName>
</protein>
<reference evidence="1" key="1">
    <citation type="journal article" date="2014" name="Front. Microbiol.">
        <title>High frequency of phylogenetically diverse reductive dehalogenase-homologous genes in deep subseafloor sedimentary metagenomes.</title>
        <authorList>
            <person name="Kawai M."/>
            <person name="Futagami T."/>
            <person name="Toyoda A."/>
            <person name="Takaki Y."/>
            <person name="Nishi S."/>
            <person name="Hori S."/>
            <person name="Arai W."/>
            <person name="Tsubouchi T."/>
            <person name="Morono Y."/>
            <person name="Uchiyama I."/>
            <person name="Ito T."/>
            <person name="Fujiyama A."/>
            <person name="Inagaki F."/>
            <person name="Takami H."/>
        </authorList>
    </citation>
    <scope>NUCLEOTIDE SEQUENCE</scope>
    <source>
        <strain evidence="1">Expedition CK06-06</strain>
    </source>
</reference>
<dbReference type="AlphaFoldDB" id="X1NLM6"/>